<sequence>MRRPRLLDLYCCQGGAAMGYHRAGFDVVGIDSEPQPRYPFEFVQADALDYASRYAHRFDVVHASPPCHDHSSLRSRAGMQGTGWLLDATLDLLPTLVDTYVVENVMGAPMRADMVLCGGMFGLRVYRHRKFLIAGPTLLALPSHPSHRVRTSTKKRRTDWDAGLNISVTGDIGTSIGGPAMGIDWMTGPGLSQAIPPAYTQFIGTQLAEHLTATTHAGTAAASRGAAA</sequence>
<reference evidence="1 2" key="1">
    <citation type="submission" date="2020-10" db="EMBL/GenBank/DDBJ databases">
        <title>Myceligenerans pegani sp. nov., an endophytic actinomycete isolated from Peganum harmala L. in Xinjiang, China.</title>
        <authorList>
            <person name="Xin L."/>
        </authorList>
    </citation>
    <scope>NUCLEOTIDE SEQUENCE [LARGE SCALE GENOMIC DNA]</scope>
    <source>
        <strain evidence="1 2">TRM65318</strain>
    </source>
</reference>
<protein>
    <submittedName>
        <fullName evidence="1">DNA cytosine methyltransferase</fullName>
    </submittedName>
</protein>
<dbReference type="GO" id="GO:0032259">
    <property type="term" value="P:methylation"/>
    <property type="evidence" value="ECO:0007669"/>
    <property type="project" value="UniProtKB-KW"/>
</dbReference>
<keyword evidence="2" id="KW-1185">Reference proteome</keyword>
<accession>A0ABR9N3K2</accession>
<dbReference type="Proteomes" id="UP000625527">
    <property type="component" value="Unassembled WGS sequence"/>
</dbReference>
<dbReference type="SUPFAM" id="SSF53335">
    <property type="entry name" value="S-adenosyl-L-methionine-dependent methyltransferases"/>
    <property type="match status" value="1"/>
</dbReference>
<comment type="caution">
    <text evidence="1">The sequence shown here is derived from an EMBL/GenBank/DDBJ whole genome shotgun (WGS) entry which is preliminary data.</text>
</comment>
<keyword evidence="1" id="KW-0808">Transferase</keyword>
<dbReference type="Gene3D" id="3.40.50.150">
    <property type="entry name" value="Vaccinia Virus protein VP39"/>
    <property type="match status" value="1"/>
</dbReference>
<organism evidence="1 2">
    <name type="scientific">Myceligenerans pegani</name>
    <dbReference type="NCBI Taxonomy" id="2776917"/>
    <lineage>
        <taxon>Bacteria</taxon>
        <taxon>Bacillati</taxon>
        <taxon>Actinomycetota</taxon>
        <taxon>Actinomycetes</taxon>
        <taxon>Micrococcales</taxon>
        <taxon>Promicromonosporaceae</taxon>
        <taxon>Myceligenerans</taxon>
    </lineage>
</organism>
<keyword evidence="1" id="KW-0489">Methyltransferase</keyword>
<dbReference type="GO" id="GO:0008168">
    <property type="term" value="F:methyltransferase activity"/>
    <property type="evidence" value="ECO:0007669"/>
    <property type="project" value="UniProtKB-KW"/>
</dbReference>
<dbReference type="EMBL" id="JADAQT010000106">
    <property type="protein sequence ID" value="MBE1877841.1"/>
    <property type="molecule type" value="Genomic_DNA"/>
</dbReference>
<proteinExistence type="predicted"/>
<dbReference type="RefSeq" id="WP_192864403.1">
    <property type="nucleotide sequence ID" value="NZ_JADAQT010000106.1"/>
</dbReference>
<dbReference type="InterPro" id="IPR029063">
    <property type="entry name" value="SAM-dependent_MTases_sf"/>
</dbReference>
<evidence type="ECO:0000313" key="1">
    <source>
        <dbReference type="EMBL" id="MBE1877841.1"/>
    </source>
</evidence>
<gene>
    <name evidence="1" type="ORF">IHE71_19310</name>
</gene>
<evidence type="ECO:0000313" key="2">
    <source>
        <dbReference type="Proteomes" id="UP000625527"/>
    </source>
</evidence>
<name>A0ABR9N3K2_9MICO</name>